<name>A0A8S1X9Q6_9CILI</name>
<evidence type="ECO:0000313" key="2">
    <source>
        <dbReference type="Proteomes" id="UP000689195"/>
    </source>
</evidence>
<proteinExistence type="predicted"/>
<sequence length="76" mass="9329">MKKIYDFLKDTNQKLFQLRLILNQQKLEAFMCRMFREHRNKGKSGCFKDNYLIYLRQFGKEDGEKQKYNNELSKIN</sequence>
<reference evidence="1" key="1">
    <citation type="submission" date="2021-01" db="EMBL/GenBank/DDBJ databases">
        <authorList>
            <consortium name="Genoscope - CEA"/>
            <person name="William W."/>
        </authorList>
    </citation>
    <scope>NUCLEOTIDE SEQUENCE</scope>
</reference>
<dbReference type="AlphaFoldDB" id="A0A8S1X9Q6"/>
<protein>
    <submittedName>
        <fullName evidence="1">Uncharacterized protein</fullName>
    </submittedName>
</protein>
<comment type="caution">
    <text evidence="1">The sequence shown here is derived from an EMBL/GenBank/DDBJ whole genome shotgun (WGS) entry which is preliminary data.</text>
</comment>
<dbReference type="EMBL" id="CAJJDO010000116">
    <property type="protein sequence ID" value="CAD8197623.1"/>
    <property type="molecule type" value="Genomic_DNA"/>
</dbReference>
<accession>A0A8S1X9Q6</accession>
<dbReference type="Proteomes" id="UP000689195">
    <property type="component" value="Unassembled WGS sequence"/>
</dbReference>
<keyword evidence="2" id="KW-1185">Reference proteome</keyword>
<evidence type="ECO:0000313" key="1">
    <source>
        <dbReference type="EMBL" id="CAD8197623.1"/>
    </source>
</evidence>
<organism evidence="1 2">
    <name type="scientific">Paramecium pentaurelia</name>
    <dbReference type="NCBI Taxonomy" id="43138"/>
    <lineage>
        <taxon>Eukaryota</taxon>
        <taxon>Sar</taxon>
        <taxon>Alveolata</taxon>
        <taxon>Ciliophora</taxon>
        <taxon>Intramacronucleata</taxon>
        <taxon>Oligohymenophorea</taxon>
        <taxon>Peniculida</taxon>
        <taxon>Parameciidae</taxon>
        <taxon>Paramecium</taxon>
    </lineage>
</organism>
<gene>
    <name evidence="1" type="ORF">PPENT_87.1.T1160027</name>
</gene>